<evidence type="ECO:0000256" key="6">
    <source>
        <dbReference type="ARBA" id="ARBA00022842"/>
    </source>
</evidence>
<dbReference type="PANTHER" id="PTHR11649">
    <property type="entry name" value="MSS1/TRME-RELATED GTP-BINDING PROTEIN"/>
    <property type="match status" value="1"/>
</dbReference>
<dbReference type="HAMAP" id="MF_00321">
    <property type="entry name" value="GTPase_EngB"/>
    <property type="match status" value="1"/>
</dbReference>
<comment type="cofactor">
    <cofactor evidence="1">
        <name>Mg(2+)</name>
        <dbReference type="ChEBI" id="CHEBI:18420"/>
    </cofactor>
</comment>
<dbReference type="EMBL" id="JRPJ02000010">
    <property type="protein sequence ID" value="TLE10999.1"/>
    <property type="molecule type" value="Genomic_DNA"/>
</dbReference>
<dbReference type="InterPro" id="IPR006073">
    <property type="entry name" value="GTP-bd"/>
</dbReference>
<protein>
    <recommendedName>
        <fullName evidence="10">Probable GTP-binding protein EngB</fullName>
    </recommendedName>
</protein>
<gene>
    <name evidence="10" type="primary">engB</name>
    <name evidence="11" type="ORF">LS79_004160</name>
</gene>
<evidence type="ECO:0000256" key="5">
    <source>
        <dbReference type="ARBA" id="ARBA00022741"/>
    </source>
</evidence>
<comment type="similarity">
    <text evidence="2 10">Belongs to the TRAFAC class TrmE-Era-EngA-EngB-Septin-like GTPase superfamily. EngB GTPase family.</text>
</comment>
<reference evidence="11 12" key="1">
    <citation type="journal article" date="2014" name="Genome Announc.">
        <title>Draft genome sequences of eight enterohepatic helicobacter species isolated from both laboratory and wild rodents.</title>
        <authorList>
            <person name="Sheh A."/>
            <person name="Shen Z."/>
            <person name="Fox J.G."/>
        </authorList>
    </citation>
    <scope>NUCLEOTIDE SEQUENCE [LARGE SCALE GENOMIC DNA]</scope>
    <source>
        <strain evidence="11 12">ATCC 49320</strain>
    </source>
</reference>
<accession>A0A4U8U975</accession>
<dbReference type="AlphaFoldDB" id="A0A4U8U975"/>
<evidence type="ECO:0000256" key="9">
    <source>
        <dbReference type="ARBA" id="ARBA00023306"/>
    </source>
</evidence>
<dbReference type="Gene3D" id="3.40.50.300">
    <property type="entry name" value="P-loop containing nucleotide triphosphate hydrolases"/>
    <property type="match status" value="1"/>
</dbReference>
<sequence>MPPHIQSNTHIKVLQSHFMQSAQTIKDCPPQNCTEIAMLGRSNVGKSSIINLLLNHKLAKSSSTPGKTKLINFFSTTWELTTSKKDSIPNVNESIAPQNKTDSIQNSQDLLQTESMRIPLIFIDFPGFGYAKVGKDTKRVWDKYLTDFIYKRQSIKLFCHLIDSRHTNLAIDTEIERFLQKIVESRQDCKLLQIYTKADKLNKSDYHKLKTQNKLTISTLKKTPQATQQLYHAILHASLNW</sequence>
<proteinExistence type="inferred from homology"/>
<keyword evidence="6" id="KW-0460">Magnesium</keyword>
<organism evidence="11 12">
    <name type="scientific">Helicobacter bilis</name>
    <dbReference type="NCBI Taxonomy" id="37372"/>
    <lineage>
        <taxon>Bacteria</taxon>
        <taxon>Pseudomonadati</taxon>
        <taxon>Campylobacterota</taxon>
        <taxon>Epsilonproteobacteria</taxon>
        <taxon>Campylobacterales</taxon>
        <taxon>Helicobacteraceae</taxon>
        <taxon>Helicobacter</taxon>
    </lineage>
</organism>
<dbReference type="Proteomes" id="UP000029857">
    <property type="component" value="Unassembled WGS sequence"/>
</dbReference>
<dbReference type="CDD" id="cd01876">
    <property type="entry name" value="YihA_EngB"/>
    <property type="match status" value="1"/>
</dbReference>
<keyword evidence="9 10" id="KW-0131">Cell cycle</keyword>
<dbReference type="InterPro" id="IPR030393">
    <property type="entry name" value="G_ENGB_dom"/>
</dbReference>
<dbReference type="SUPFAM" id="SSF52540">
    <property type="entry name" value="P-loop containing nucleoside triphosphate hydrolases"/>
    <property type="match status" value="1"/>
</dbReference>
<dbReference type="PANTHER" id="PTHR11649:SF13">
    <property type="entry name" value="ENGB-TYPE G DOMAIN-CONTAINING PROTEIN"/>
    <property type="match status" value="1"/>
</dbReference>
<keyword evidence="5 10" id="KW-0547">Nucleotide-binding</keyword>
<evidence type="ECO:0000256" key="10">
    <source>
        <dbReference type="HAMAP-Rule" id="MF_00321"/>
    </source>
</evidence>
<dbReference type="InterPro" id="IPR027417">
    <property type="entry name" value="P-loop_NTPase"/>
</dbReference>
<keyword evidence="8 10" id="KW-0717">Septation</keyword>
<evidence type="ECO:0000256" key="2">
    <source>
        <dbReference type="ARBA" id="ARBA00009638"/>
    </source>
</evidence>
<dbReference type="Pfam" id="PF01926">
    <property type="entry name" value="MMR_HSR1"/>
    <property type="match status" value="1"/>
</dbReference>
<keyword evidence="4" id="KW-0479">Metal-binding</keyword>
<evidence type="ECO:0000256" key="8">
    <source>
        <dbReference type="ARBA" id="ARBA00023210"/>
    </source>
</evidence>
<dbReference type="PROSITE" id="PS51706">
    <property type="entry name" value="G_ENGB"/>
    <property type="match status" value="1"/>
</dbReference>
<comment type="function">
    <text evidence="10">Necessary for normal cell division and for the maintenance of normal septation.</text>
</comment>
<evidence type="ECO:0000256" key="4">
    <source>
        <dbReference type="ARBA" id="ARBA00022723"/>
    </source>
</evidence>
<dbReference type="InterPro" id="IPR019987">
    <property type="entry name" value="GTP-bd_ribosome_bio_YsxC"/>
</dbReference>
<keyword evidence="3 10" id="KW-0132">Cell division</keyword>
<dbReference type="RefSeq" id="WP_080732141.1">
    <property type="nucleotide sequence ID" value="NZ_CAMCCI010000093.1"/>
</dbReference>
<name>A0A4U8U975_9HELI</name>
<dbReference type="GO" id="GO:0005829">
    <property type="term" value="C:cytosol"/>
    <property type="evidence" value="ECO:0007669"/>
    <property type="project" value="TreeGrafter"/>
</dbReference>
<evidence type="ECO:0000256" key="7">
    <source>
        <dbReference type="ARBA" id="ARBA00023134"/>
    </source>
</evidence>
<comment type="caution">
    <text evidence="11">The sequence shown here is derived from an EMBL/GenBank/DDBJ whole genome shotgun (WGS) entry which is preliminary data.</text>
</comment>
<evidence type="ECO:0000256" key="1">
    <source>
        <dbReference type="ARBA" id="ARBA00001946"/>
    </source>
</evidence>
<dbReference type="GO" id="GO:0005525">
    <property type="term" value="F:GTP binding"/>
    <property type="evidence" value="ECO:0007669"/>
    <property type="project" value="UniProtKB-UniRule"/>
</dbReference>
<evidence type="ECO:0000313" key="12">
    <source>
        <dbReference type="Proteomes" id="UP000029857"/>
    </source>
</evidence>
<dbReference type="GO" id="GO:0000917">
    <property type="term" value="P:division septum assembly"/>
    <property type="evidence" value="ECO:0007669"/>
    <property type="project" value="UniProtKB-KW"/>
</dbReference>
<keyword evidence="7 10" id="KW-0342">GTP-binding</keyword>
<evidence type="ECO:0000313" key="11">
    <source>
        <dbReference type="EMBL" id="TLE10999.1"/>
    </source>
</evidence>
<dbReference type="GO" id="GO:0046872">
    <property type="term" value="F:metal ion binding"/>
    <property type="evidence" value="ECO:0007669"/>
    <property type="project" value="UniProtKB-KW"/>
</dbReference>
<evidence type="ECO:0000256" key="3">
    <source>
        <dbReference type="ARBA" id="ARBA00022618"/>
    </source>
</evidence>